<feature type="compositionally biased region" description="Basic and acidic residues" evidence="5">
    <location>
        <begin position="407"/>
        <end position="435"/>
    </location>
</feature>
<evidence type="ECO:0000256" key="5">
    <source>
        <dbReference type="SAM" id="MobiDB-lite"/>
    </source>
</evidence>
<dbReference type="EMBL" id="GL876966">
    <property type="protein sequence ID" value="KLU82690.1"/>
    <property type="molecule type" value="Genomic_DNA"/>
</dbReference>
<name>A0A0C4DPJ2_MAGP6</name>
<keyword evidence="2 4" id="KW-0863">Zinc-finger</keyword>
<dbReference type="Gene3D" id="4.10.60.10">
    <property type="entry name" value="Zinc finger, CCHC-type"/>
    <property type="match status" value="1"/>
</dbReference>
<dbReference type="PROSITE" id="PS50158">
    <property type="entry name" value="ZF_CCHC"/>
    <property type="match status" value="1"/>
</dbReference>
<reference evidence="7" key="3">
    <citation type="submission" date="2011-03" db="EMBL/GenBank/DDBJ databases">
        <title>Annotation of Magnaporthe poae ATCC 64411.</title>
        <authorList>
            <person name="Ma L.-J."/>
            <person name="Dead R."/>
            <person name="Young S.K."/>
            <person name="Zeng Q."/>
            <person name="Gargeya S."/>
            <person name="Fitzgerald M."/>
            <person name="Haas B."/>
            <person name="Abouelleil A."/>
            <person name="Alvarado L."/>
            <person name="Arachchi H.M."/>
            <person name="Berlin A."/>
            <person name="Brown A."/>
            <person name="Chapman S.B."/>
            <person name="Chen Z."/>
            <person name="Dunbar C."/>
            <person name="Freedman E."/>
            <person name="Gearin G."/>
            <person name="Gellesch M."/>
            <person name="Goldberg J."/>
            <person name="Griggs A."/>
            <person name="Gujja S."/>
            <person name="Heiman D."/>
            <person name="Howarth C."/>
            <person name="Larson L."/>
            <person name="Lui A."/>
            <person name="MacDonald P.J.P."/>
            <person name="Mehta T."/>
            <person name="Montmayeur A."/>
            <person name="Murphy C."/>
            <person name="Neiman D."/>
            <person name="Pearson M."/>
            <person name="Priest M."/>
            <person name="Roberts A."/>
            <person name="Saif S."/>
            <person name="Shea T."/>
            <person name="Shenoy N."/>
            <person name="Sisk P."/>
            <person name="Stolte C."/>
            <person name="Sykes S."/>
            <person name="Yandava C."/>
            <person name="Wortman J."/>
            <person name="Nusbaum C."/>
            <person name="Birren B."/>
        </authorList>
    </citation>
    <scope>NUCLEOTIDE SEQUENCE</scope>
    <source>
        <strain evidence="7">ATCC 64411</strain>
    </source>
</reference>
<gene>
    <name evidence="7" type="ORF">MAPG_01759</name>
</gene>
<sequence>MESLVLPVRIGETSLSRFTAVLRHLSLTDDVSTDQILDSYCLWLYHAIGRLDHSDERAHAAQISAWCASLCAQNFAPDAILDSFEQFSAKQAASDPCSLRSTQLTMKEINRIASTSAENTRPVASGTEKRLPMRRPSGSGFNTPMGKLAIGGHESPGPDISSQRQKGDKQKNGSPSSDFVPNGRYVCRRCGVPGHFLQNCPTNLDPSFDKTPSGYRCGICHAVGQHITSLCPRNTERSSLYQQRLRAQYHDTKTDGRESTRGRSRSGSRDRSIPRTRPAREEWGESGDENAHRHRSKSRSRGDGKYRYRSKSRYKDDERCQYRSKSRFRDEYRRQHRSKSRYRDKNRGKISSKWSGAVQRTRRGEHPAAYERGDQTPRGHITRIDREGNLQARSRSPSRASRAPSRGGRERSPAAYVRRFDRSRSPKRLRLEDWNRSSSTERGYSHGGRRDRHRNNIQSSDQGRARSRAGDSVTVQSIDRMDVDRESLQGSNGWSSRDQTQSPWTQPFGEDLYSPNLRPGPESSTSVGTTTDGEEAVRLAFAKADRFLEALGEELAAQPVQLPHKAAQVADEAERRSEDDNLEYEAPVPAPAPKVVGDTDPISRYSPVVQEVMRNRANPRVCLVKRMTALDLWNKKKDHEESTGPARLTDDIW</sequence>
<keyword evidence="1" id="KW-0479">Metal-binding</keyword>
<keyword evidence="3" id="KW-0862">Zinc</keyword>
<feature type="region of interest" description="Disordered" evidence="5">
    <location>
        <begin position="114"/>
        <end position="180"/>
    </location>
</feature>
<evidence type="ECO:0000313" key="9">
    <source>
        <dbReference type="Proteomes" id="UP000011715"/>
    </source>
</evidence>
<dbReference type="VEuPathDB" id="FungiDB:MAPG_01759"/>
<feature type="compositionally biased region" description="Low complexity" evidence="5">
    <location>
        <begin position="392"/>
        <end position="406"/>
    </location>
</feature>
<accession>A0A0C4DPJ2</accession>
<dbReference type="GO" id="GO:0003676">
    <property type="term" value="F:nucleic acid binding"/>
    <property type="evidence" value="ECO:0007669"/>
    <property type="project" value="InterPro"/>
</dbReference>
<dbReference type="Proteomes" id="UP000011715">
    <property type="component" value="Unassembled WGS sequence"/>
</dbReference>
<keyword evidence="9" id="KW-1185">Reference proteome</keyword>
<dbReference type="EnsemblFungi" id="MAPG_01759T0">
    <property type="protein sequence ID" value="MAPG_01759T0"/>
    <property type="gene ID" value="MAPG_01759"/>
</dbReference>
<dbReference type="OrthoDB" id="444325at2759"/>
<evidence type="ECO:0000256" key="3">
    <source>
        <dbReference type="ARBA" id="ARBA00022833"/>
    </source>
</evidence>
<protein>
    <recommendedName>
        <fullName evidence="6">CCHC-type domain-containing protein</fullName>
    </recommendedName>
</protein>
<dbReference type="Pfam" id="PF13696">
    <property type="entry name" value="zf-CCHC_2"/>
    <property type="match status" value="1"/>
</dbReference>
<feature type="compositionally biased region" description="Basic and acidic residues" evidence="5">
    <location>
        <begin position="248"/>
        <end position="283"/>
    </location>
</feature>
<evidence type="ECO:0000259" key="6">
    <source>
        <dbReference type="PROSITE" id="PS50158"/>
    </source>
</evidence>
<feature type="compositionally biased region" description="Basic and acidic residues" evidence="5">
    <location>
        <begin position="313"/>
        <end position="333"/>
    </location>
</feature>
<evidence type="ECO:0000313" key="8">
    <source>
        <dbReference type="EnsemblFungi" id="MAPG_01759T0"/>
    </source>
</evidence>
<evidence type="ECO:0000313" key="7">
    <source>
        <dbReference type="EMBL" id="KLU82690.1"/>
    </source>
</evidence>
<reference evidence="7" key="2">
    <citation type="submission" date="2010-05" db="EMBL/GenBank/DDBJ databases">
        <title>The Genome Sequence of Magnaporthe poae strain ATCC 64411.</title>
        <authorList>
            <consortium name="The Broad Institute Genome Sequencing Platform"/>
            <consortium name="Broad Institute Genome Sequencing Center for Infectious Disease"/>
            <person name="Ma L.-J."/>
            <person name="Dead R."/>
            <person name="Young S."/>
            <person name="Zeng Q."/>
            <person name="Koehrsen M."/>
            <person name="Alvarado L."/>
            <person name="Berlin A."/>
            <person name="Chapman S.B."/>
            <person name="Chen Z."/>
            <person name="Freedman E."/>
            <person name="Gellesch M."/>
            <person name="Goldberg J."/>
            <person name="Griggs A."/>
            <person name="Gujja S."/>
            <person name="Heilman E.R."/>
            <person name="Heiman D."/>
            <person name="Hepburn T."/>
            <person name="Howarth C."/>
            <person name="Jen D."/>
            <person name="Larson L."/>
            <person name="Mehta T."/>
            <person name="Neiman D."/>
            <person name="Pearson M."/>
            <person name="Roberts A."/>
            <person name="Saif S."/>
            <person name="Shea T."/>
            <person name="Shenoy N."/>
            <person name="Sisk P."/>
            <person name="Stolte C."/>
            <person name="Sykes S."/>
            <person name="Walk T."/>
            <person name="White J."/>
            <person name="Yandava C."/>
            <person name="Haas B."/>
            <person name="Nusbaum C."/>
            <person name="Birren B."/>
        </authorList>
    </citation>
    <scope>NUCLEOTIDE SEQUENCE</scope>
    <source>
        <strain evidence="7">ATCC 64411</strain>
    </source>
</reference>
<evidence type="ECO:0000256" key="2">
    <source>
        <dbReference type="ARBA" id="ARBA00022771"/>
    </source>
</evidence>
<dbReference type="STRING" id="644358.A0A0C4DPJ2"/>
<feature type="compositionally biased region" description="Polar residues" evidence="5">
    <location>
        <begin position="522"/>
        <end position="531"/>
    </location>
</feature>
<feature type="region of interest" description="Disordered" evidence="5">
    <location>
        <begin position="562"/>
        <end position="601"/>
    </location>
</feature>
<feature type="compositionally biased region" description="Polar residues" evidence="5">
    <location>
        <begin position="488"/>
        <end position="505"/>
    </location>
</feature>
<reference evidence="9" key="1">
    <citation type="submission" date="2010-05" db="EMBL/GenBank/DDBJ databases">
        <title>The genome sequence of Magnaporthe poae strain ATCC 64411.</title>
        <authorList>
            <person name="Ma L.-J."/>
            <person name="Dead R."/>
            <person name="Young S."/>
            <person name="Zeng Q."/>
            <person name="Koehrsen M."/>
            <person name="Alvarado L."/>
            <person name="Berlin A."/>
            <person name="Chapman S.B."/>
            <person name="Chen Z."/>
            <person name="Freedman E."/>
            <person name="Gellesch M."/>
            <person name="Goldberg J."/>
            <person name="Griggs A."/>
            <person name="Gujja S."/>
            <person name="Heilman E.R."/>
            <person name="Heiman D."/>
            <person name="Hepburn T."/>
            <person name="Howarth C."/>
            <person name="Jen D."/>
            <person name="Larson L."/>
            <person name="Mehta T."/>
            <person name="Neiman D."/>
            <person name="Pearson M."/>
            <person name="Roberts A."/>
            <person name="Saif S."/>
            <person name="Shea T."/>
            <person name="Shenoy N."/>
            <person name="Sisk P."/>
            <person name="Stolte C."/>
            <person name="Sykes S."/>
            <person name="Walk T."/>
            <person name="White J."/>
            <person name="Yandava C."/>
            <person name="Haas B."/>
            <person name="Nusbaum C."/>
            <person name="Birren B."/>
        </authorList>
    </citation>
    <scope>NUCLEOTIDE SEQUENCE [LARGE SCALE GENOMIC DNA]</scope>
    <source>
        <strain evidence="9">ATCC 64411 / 73-15</strain>
    </source>
</reference>
<proteinExistence type="predicted"/>
<feature type="compositionally biased region" description="Basic and acidic residues" evidence="5">
    <location>
        <begin position="362"/>
        <end position="388"/>
    </location>
</feature>
<dbReference type="eggNOG" id="ENOG502R9N6">
    <property type="taxonomic scope" value="Eukaryota"/>
</dbReference>
<dbReference type="SUPFAM" id="SSF57756">
    <property type="entry name" value="Retrovirus zinc finger-like domains"/>
    <property type="match status" value="1"/>
</dbReference>
<dbReference type="InterPro" id="IPR001878">
    <property type="entry name" value="Znf_CCHC"/>
</dbReference>
<dbReference type="InterPro" id="IPR025829">
    <property type="entry name" value="Zn_knuckle_CX2CX3GHX4C"/>
</dbReference>
<feature type="region of interest" description="Disordered" evidence="5">
    <location>
        <begin position="247"/>
        <end position="532"/>
    </location>
</feature>
<reference evidence="8" key="4">
    <citation type="journal article" date="2015" name="G3 (Bethesda)">
        <title>Genome sequences of three phytopathogenic species of the Magnaporthaceae family of fungi.</title>
        <authorList>
            <person name="Okagaki L.H."/>
            <person name="Nunes C.C."/>
            <person name="Sailsbery J."/>
            <person name="Clay B."/>
            <person name="Brown D."/>
            <person name="John T."/>
            <person name="Oh Y."/>
            <person name="Young N."/>
            <person name="Fitzgerald M."/>
            <person name="Haas B.J."/>
            <person name="Zeng Q."/>
            <person name="Young S."/>
            <person name="Adiconis X."/>
            <person name="Fan L."/>
            <person name="Levin J.Z."/>
            <person name="Mitchell T.K."/>
            <person name="Okubara P.A."/>
            <person name="Farman M.L."/>
            <person name="Kohn L.M."/>
            <person name="Birren B."/>
            <person name="Ma L.-J."/>
            <person name="Dean R.A."/>
        </authorList>
    </citation>
    <scope>NUCLEOTIDE SEQUENCE</scope>
    <source>
        <strain evidence="8">ATCC 64411 / 73-15</strain>
    </source>
</reference>
<evidence type="ECO:0000256" key="1">
    <source>
        <dbReference type="ARBA" id="ARBA00022723"/>
    </source>
</evidence>
<dbReference type="GO" id="GO:0008270">
    <property type="term" value="F:zinc ion binding"/>
    <property type="evidence" value="ECO:0007669"/>
    <property type="project" value="UniProtKB-KW"/>
</dbReference>
<dbReference type="InterPro" id="IPR036875">
    <property type="entry name" value="Znf_CCHC_sf"/>
</dbReference>
<feature type="domain" description="CCHC-type" evidence="6">
    <location>
        <begin position="187"/>
        <end position="201"/>
    </location>
</feature>
<dbReference type="SMART" id="SM00343">
    <property type="entry name" value="ZnF_C2HC"/>
    <property type="match status" value="1"/>
</dbReference>
<evidence type="ECO:0000256" key="4">
    <source>
        <dbReference type="PROSITE-ProRule" id="PRU00047"/>
    </source>
</evidence>
<organism evidence="8 9">
    <name type="scientific">Magnaporthiopsis poae (strain ATCC 64411 / 73-15)</name>
    <name type="common">Kentucky bluegrass fungus</name>
    <name type="synonym">Magnaporthe poae</name>
    <dbReference type="NCBI Taxonomy" id="644358"/>
    <lineage>
        <taxon>Eukaryota</taxon>
        <taxon>Fungi</taxon>
        <taxon>Dikarya</taxon>
        <taxon>Ascomycota</taxon>
        <taxon>Pezizomycotina</taxon>
        <taxon>Sordariomycetes</taxon>
        <taxon>Sordariomycetidae</taxon>
        <taxon>Magnaporthales</taxon>
        <taxon>Magnaporthaceae</taxon>
        <taxon>Magnaporthiopsis</taxon>
    </lineage>
</organism>
<dbReference type="OMA" id="GRWHASS"/>
<dbReference type="AlphaFoldDB" id="A0A0C4DPJ2"/>
<reference evidence="8" key="5">
    <citation type="submission" date="2015-06" db="UniProtKB">
        <authorList>
            <consortium name="EnsemblFungi"/>
        </authorList>
    </citation>
    <scope>IDENTIFICATION</scope>
    <source>
        <strain evidence="8">ATCC 64411</strain>
    </source>
</reference>
<dbReference type="EMBL" id="ADBL01000433">
    <property type="status" value="NOT_ANNOTATED_CDS"/>
    <property type="molecule type" value="Genomic_DNA"/>
</dbReference>